<dbReference type="PANTHER" id="PTHR34135">
    <property type="entry name" value="LYSOZYME"/>
    <property type="match status" value="1"/>
</dbReference>
<dbReference type="InterPro" id="IPR036365">
    <property type="entry name" value="PGBD-like_sf"/>
</dbReference>
<evidence type="ECO:0000259" key="4">
    <source>
        <dbReference type="Pfam" id="PF01471"/>
    </source>
</evidence>
<dbReference type="SUPFAM" id="SSF51445">
    <property type="entry name" value="(Trans)glycosidases"/>
    <property type="match status" value="1"/>
</dbReference>
<proteinExistence type="inferred from homology"/>
<feature type="domain" description="Peptidoglycan binding-like" evidence="4">
    <location>
        <begin position="416"/>
        <end position="476"/>
    </location>
</feature>
<dbReference type="SUPFAM" id="SSF47090">
    <property type="entry name" value="PGBD-like"/>
    <property type="match status" value="1"/>
</dbReference>
<dbReference type="InterPro" id="IPR017853">
    <property type="entry name" value="GH"/>
</dbReference>
<comment type="catalytic activity">
    <reaction evidence="1">
        <text>Hydrolysis of (1-&gt;4)-beta-linkages between N-acetylmuramic acid and N-acetyl-D-glucosamine residues in a peptidoglycan and between N-acetyl-D-glucosamine residues in chitodextrins.</text>
        <dbReference type="EC" id="3.2.1.17"/>
    </reaction>
</comment>
<dbReference type="EC" id="3.2.1.17" evidence="3"/>
<dbReference type="Gene3D" id="1.10.101.10">
    <property type="entry name" value="PGBD-like superfamily/PGBD"/>
    <property type="match status" value="1"/>
</dbReference>
<evidence type="ECO:0000256" key="2">
    <source>
        <dbReference type="ARBA" id="ARBA00010646"/>
    </source>
</evidence>
<reference evidence="5" key="1">
    <citation type="journal article" date="2021" name="Proc. Natl. Acad. Sci. U.S.A.">
        <title>A Catalog of Tens of Thousands of Viruses from Human Metagenomes Reveals Hidden Associations with Chronic Diseases.</title>
        <authorList>
            <person name="Tisza M.J."/>
            <person name="Buck C.B."/>
        </authorList>
    </citation>
    <scope>NUCLEOTIDE SEQUENCE</scope>
    <source>
        <strain evidence="5">CtqwO1</strain>
    </source>
</reference>
<dbReference type="Pfam" id="PF01471">
    <property type="entry name" value="PG_binding_1"/>
    <property type="match status" value="1"/>
</dbReference>
<dbReference type="InterPro" id="IPR002053">
    <property type="entry name" value="Glyco_hydro_25"/>
</dbReference>
<dbReference type="GO" id="GO:0003796">
    <property type="term" value="F:lysozyme activity"/>
    <property type="evidence" value="ECO:0007669"/>
    <property type="project" value="UniProtKB-EC"/>
</dbReference>
<dbReference type="Gene3D" id="3.20.20.80">
    <property type="entry name" value="Glycosidases"/>
    <property type="match status" value="1"/>
</dbReference>
<protein>
    <recommendedName>
        <fullName evidence="3">lysozyme</fullName>
        <ecNumber evidence="3">3.2.1.17</ecNumber>
    </recommendedName>
</protein>
<dbReference type="GO" id="GO:0009253">
    <property type="term" value="P:peptidoglycan catabolic process"/>
    <property type="evidence" value="ECO:0007669"/>
    <property type="project" value="InterPro"/>
</dbReference>
<evidence type="ECO:0000256" key="1">
    <source>
        <dbReference type="ARBA" id="ARBA00000632"/>
    </source>
</evidence>
<dbReference type="EMBL" id="BK015696">
    <property type="protein sequence ID" value="DAE20480.1"/>
    <property type="molecule type" value="Genomic_DNA"/>
</dbReference>
<dbReference type="PROSITE" id="PS51904">
    <property type="entry name" value="GLYCOSYL_HYDROL_F25_2"/>
    <property type="match status" value="1"/>
</dbReference>
<evidence type="ECO:0000256" key="3">
    <source>
        <dbReference type="ARBA" id="ARBA00012732"/>
    </source>
</evidence>
<sequence length="481" mass="54598">MELRGIDVSAWQRKIDWKKVADYGMDFAMIRITEAGNVIDGYFEANYKGATKNKIPVGVYKYSYAMTITEIQSEARKVVSILNGRKLQYPVWLDLEYHNQRTLGAESIHKLADAFRKIVEAAGYKFGIYCNVDWYTNMICSHLKKYDFWIARYPASDNGTVVERLRPDFGVGWQYSSKAVIPGISTKVDRSVFYKDYAAEAKKEDATVKFTKEQVIQNIRDDAVDFAVKIANDSSHGYSQRIRSLYEINVPKSFDCSSLVLTAYYYAFLKNGLPKQARYLKEHCSYTGNMLEMLDDGFEVVARKQTAHVQMIRGDIELNIKYHTALAVDQDNIVHARSSEGTTDTKDNSGNEIRTQAWYLYSHGWTHRLRFTGKGIDFSGLTNIIENKTETTQTETTTKGAGYMFEPKLVKLGSTGTSVLLLQEILIARGFKGKNGKALALSRKADENTIYALKAYQKSRNEVLTVDGECGEKTWKDLIAI</sequence>
<dbReference type="PANTHER" id="PTHR34135:SF2">
    <property type="entry name" value="LYSOZYME"/>
    <property type="match status" value="1"/>
</dbReference>
<dbReference type="GO" id="GO:0016998">
    <property type="term" value="P:cell wall macromolecule catabolic process"/>
    <property type="evidence" value="ECO:0007669"/>
    <property type="project" value="InterPro"/>
</dbReference>
<organism evidence="5">
    <name type="scientific">Siphoviridae sp. ctqwO1</name>
    <dbReference type="NCBI Taxonomy" id="2826472"/>
    <lineage>
        <taxon>Viruses</taxon>
        <taxon>Duplodnaviria</taxon>
        <taxon>Heunggongvirae</taxon>
        <taxon>Uroviricota</taxon>
        <taxon>Caudoviricetes</taxon>
    </lineage>
</organism>
<dbReference type="InterPro" id="IPR002477">
    <property type="entry name" value="Peptidoglycan-bd-like"/>
</dbReference>
<dbReference type="Pfam" id="PF01183">
    <property type="entry name" value="Glyco_hydro_25"/>
    <property type="match status" value="1"/>
</dbReference>
<dbReference type="InterPro" id="IPR036366">
    <property type="entry name" value="PGBDSf"/>
</dbReference>
<name>A0A8S5QN34_9CAUD</name>
<dbReference type="GO" id="GO:0016052">
    <property type="term" value="P:carbohydrate catabolic process"/>
    <property type="evidence" value="ECO:0007669"/>
    <property type="project" value="TreeGrafter"/>
</dbReference>
<comment type="similarity">
    <text evidence="2">Belongs to the glycosyl hydrolase 25 family.</text>
</comment>
<accession>A0A8S5QN34</accession>
<evidence type="ECO:0000313" key="5">
    <source>
        <dbReference type="EMBL" id="DAE20480.1"/>
    </source>
</evidence>